<dbReference type="SUPFAM" id="SSF53335">
    <property type="entry name" value="S-adenosyl-L-methionine-dependent methyltransferases"/>
    <property type="match status" value="1"/>
</dbReference>
<keyword evidence="1" id="KW-0489">Methyltransferase</keyword>
<dbReference type="EMBL" id="BMGG01000005">
    <property type="protein sequence ID" value="GGC70568.1"/>
    <property type="molecule type" value="Genomic_DNA"/>
</dbReference>
<accession>A0A916UGX4</accession>
<evidence type="ECO:0000256" key="2">
    <source>
        <dbReference type="ARBA" id="ARBA00022679"/>
    </source>
</evidence>
<evidence type="ECO:0000256" key="4">
    <source>
        <dbReference type="RuleBase" id="RU362026"/>
    </source>
</evidence>
<dbReference type="GO" id="GO:0008170">
    <property type="term" value="F:N-methyltransferase activity"/>
    <property type="evidence" value="ECO:0007669"/>
    <property type="project" value="InterPro"/>
</dbReference>
<dbReference type="EC" id="2.1.1.-" evidence="4"/>
<protein>
    <recommendedName>
        <fullName evidence="4">Methyltransferase</fullName>
        <ecNumber evidence="4">2.1.1.-</ecNumber>
    </recommendedName>
</protein>
<sequence length="213" mass="23393">MTVSILTGDARELLPGIPHADVVITDPVWPNCPPDLIAGWDRPADLLGEVLAVLPAAVRRLVIILRSDSDPRFLQAVPARWPFVCMHALPYAVPMFIGRVLGGTEIAYCFGEPIPARPGRRLLPMWAPKAQPGERRANGHPCSRTMSHMEWLVEWWSDPGETVLDPFAGSGTIPLAADRMQRHGIGIEIDPAYADIARQRARDDAPLFAEAAE</sequence>
<comment type="caution">
    <text evidence="6">The sequence shown here is derived from an EMBL/GenBank/DDBJ whole genome shotgun (WGS) entry which is preliminary data.</text>
</comment>
<dbReference type="InterPro" id="IPR001091">
    <property type="entry name" value="RM_Methyltransferase"/>
</dbReference>
<dbReference type="Pfam" id="PF01555">
    <property type="entry name" value="N6_N4_Mtase"/>
    <property type="match status" value="1"/>
</dbReference>
<dbReference type="Proteomes" id="UP000637002">
    <property type="component" value="Unassembled WGS sequence"/>
</dbReference>
<dbReference type="PRINTS" id="PR00508">
    <property type="entry name" value="S21N4MTFRASE"/>
</dbReference>
<name>A0A916UGX4_9HYPH</name>
<gene>
    <name evidence="6" type="ORF">GCM10010994_31410</name>
</gene>
<comment type="catalytic activity">
    <reaction evidence="3">
        <text>a 2'-deoxyadenosine in DNA + S-adenosyl-L-methionine = an N(6)-methyl-2'-deoxyadenosine in DNA + S-adenosyl-L-homocysteine + H(+)</text>
        <dbReference type="Rhea" id="RHEA:15197"/>
        <dbReference type="Rhea" id="RHEA-COMP:12418"/>
        <dbReference type="Rhea" id="RHEA-COMP:12419"/>
        <dbReference type="ChEBI" id="CHEBI:15378"/>
        <dbReference type="ChEBI" id="CHEBI:57856"/>
        <dbReference type="ChEBI" id="CHEBI:59789"/>
        <dbReference type="ChEBI" id="CHEBI:90615"/>
        <dbReference type="ChEBI" id="CHEBI:90616"/>
        <dbReference type="EC" id="2.1.1.72"/>
    </reaction>
</comment>
<keyword evidence="2" id="KW-0808">Transferase</keyword>
<evidence type="ECO:0000256" key="3">
    <source>
        <dbReference type="ARBA" id="ARBA00047942"/>
    </source>
</evidence>
<evidence type="ECO:0000313" key="7">
    <source>
        <dbReference type="Proteomes" id="UP000637002"/>
    </source>
</evidence>
<reference evidence="6" key="2">
    <citation type="submission" date="2020-09" db="EMBL/GenBank/DDBJ databases">
        <authorList>
            <person name="Sun Q."/>
            <person name="Zhou Y."/>
        </authorList>
    </citation>
    <scope>NUCLEOTIDE SEQUENCE</scope>
    <source>
        <strain evidence="6">CGMCC 1.12919</strain>
    </source>
</reference>
<dbReference type="RefSeq" id="WP_188610112.1">
    <property type="nucleotide sequence ID" value="NZ_BMGG01000005.1"/>
</dbReference>
<comment type="similarity">
    <text evidence="4">Belongs to the N(4)/N(6)-methyltransferase family.</text>
</comment>
<organism evidence="6 7">
    <name type="scientific">Chelatococcus reniformis</name>
    <dbReference type="NCBI Taxonomy" id="1494448"/>
    <lineage>
        <taxon>Bacteria</taxon>
        <taxon>Pseudomonadati</taxon>
        <taxon>Pseudomonadota</taxon>
        <taxon>Alphaproteobacteria</taxon>
        <taxon>Hyphomicrobiales</taxon>
        <taxon>Chelatococcaceae</taxon>
        <taxon>Chelatococcus</taxon>
    </lineage>
</organism>
<dbReference type="InterPro" id="IPR002941">
    <property type="entry name" value="DNA_methylase_N4/N6"/>
</dbReference>
<dbReference type="GO" id="GO:0032259">
    <property type="term" value="P:methylation"/>
    <property type="evidence" value="ECO:0007669"/>
    <property type="project" value="UniProtKB-KW"/>
</dbReference>
<dbReference type="GO" id="GO:0003677">
    <property type="term" value="F:DNA binding"/>
    <property type="evidence" value="ECO:0007669"/>
    <property type="project" value="InterPro"/>
</dbReference>
<dbReference type="GO" id="GO:0009007">
    <property type="term" value="F:site-specific DNA-methyltransferase (adenine-specific) activity"/>
    <property type="evidence" value="ECO:0007669"/>
    <property type="project" value="UniProtKB-EC"/>
</dbReference>
<dbReference type="InterPro" id="IPR029063">
    <property type="entry name" value="SAM-dependent_MTases_sf"/>
</dbReference>
<feature type="domain" description="DNA methylase N-4/N-6" evidence="5">
    <location>
        <begin position="124"/>
        <end position="198"/>
    </location>
</feature>
<reference evidence="6" key="1">
    <citation type="journal article" date="2014" name="Int. J. Syst. Evol. Microbiol.">
        <title>Complete genome sequence of Corynebacterium casei LMG S-19264T (=DSM 44701T), isolated from a smear-ripened cheese.</title>
        <authorList>
            <consortium name="US DOE Joint Genome Institute (JGI-PGF)"/>
            <person name="Walter F."/>
            <person name="Albersmeier A."/>
            <person name="Kalinowski J."/>
            <person name="Ruckert C."/>
        </authorList>
    </citation>
    <scope>NUCLEOTIDE SEQUENCE</scope>
    <source>
        <strain evidence="6">CGMCC 1.12919</strain>
    </source>
</reference>
<dbReference type="AlphaFoldDB" id="A0A916UGX4"/>
<proteinExistence type="inferred from homology"/>
<evidence type="ECO:0000313" key="6">
    <source>
        <dbReference type="EMBL" id="GGC70568.1"/>
    </source>
</evidence>
<evidence type="ECO:0000256" key="1">
    <source>
        <dbReference type="ARBA" id="ARBA00022603"/>
    </source>
</evidence>
<dbReference type="Gene3D" id="3.40.50.150">
    <property type="entry name" value="Vaccinia Virus protein VP39"/>
    <property type="match status" value="1"/>
</dbReference>
<keyword evidence="7" id="KW-1185">Reference proteome</keyword>
<evidence type="ECO:0000259" key="5">
    <source>
        <dbReference type="Pfam" id="PF01555"/>
    </source>
</evidence>